<evidence type="ECO:0000313" key="3">
    <source>
        <dbReference type="Proteomes" id="UP000050520"/>
    </source>
</evidence>
<dbReference type="InterPro" id="IPR009678">
    <property type="entry name" value="Phage_tail_completion_R"/>
</dbReference>
<gene>
    <name evidence="2" type="ORF">AN672_09265</name>
    <name evidence="1" type="ORF">I9Y29_000375</name>
</gene>
<dbReference type="Proteomes" id="UP000050520">
    <property type="component" value="Unassembled WGS sequence"/>
</dbReference>
<sequence length="149" mass="16811">MKKAELMREALIAGNTWCKANPEQITVWVEKGNIGIEATGEPSFMYLYTINILAVEFPGAVDDLMLPIMAWAWQYQPDLLLNPDNNRKVEFDADIISDDLADLLFKVPVWERVMVETVDGKPVAKHLSEDRPRIYGGEWEVVFGGGELA</sequence>
<organism evidence="1">
    <name type="scientific">Citrobacter freundii</name>
    <dbReference type="NCBI Taxonomy" id="546"/>
    <lineage>
        <taxon>Bacteria</taxon>
        <taxon>Pseudomonadati</taxon>
        <taxon>Pseudomonadota</taxon>
        <taxon>Gammaproteobacteria</taxon>
        <taxon>Enterobacterales</taxon>
        <taxon>Enterobacteriaceae</taxon>
        <taxon>Citrobacter</taxon>
        <taxon>Citrobacter freundii complex</taxon>
    </lineage>
</organism>
<reference evidence="1" key="4">
    <citation type="submission" date="2020-09" db="EMBL/GenBank/DDBJ databases">
        <authorList>
            <consortium name="NCBI Pathogen Detection Project"/>
        </authorList>
    </citation>
    <scope>NUCLEOTIDE SEQUENCE</scope>
    <source>
        <strain evidence="1">O50</strain>
    </source>
</reference>
<reference evidence="2 3" key="2">
    <citation type="journal article" date="2017" name="PLoS ONE">
        <title>Genomic and phenotypic characterisation of fluoroquinolone resistance mechanisms in Enterobacteriaceae in Durban, South Africa.</title>
        <authorList>
            <person name="Osei Sekyere J."/>
            <person name="Amoako D.G."/>
        </authorList>
    </citation>
    <scope>NUCLEOTIDE SEQUENCE [LARGE SCALE GENOMIC DNA]</scope>
    <source>
        <strain evidence="2 3">ST62:944112508</strain>
    </source>
</reference>
<name>A0A0P8HPK2_CITFR</name>
<reference evidence="3" key="1">
    <citation type="submission" date="2015-09" db="EMBL/GenBank/DDBJ databases">
        <title>Prevalence of NDMs in South Africa.</title>
        <authorList>
            <person name="Osei Sekyere J."/>
            <person name="Govinden U."/>
            <person name="Essack S."/>
            <person name="Haldorsen B."/>
            <person name="Samuelsen O."/>
            <person name="Aasnaes B."/>
            <person name="Sundsfjord A."/>
        </authorList>
    </citation>
    <scope>NUCLEOTIDE SEQUENCE [LARGE SCALE GENOMIC DNA]</scope>
    <source>
        <strain evidence="3">ST62:944112508</strain>
    </source>
</reference>
<dbReference type="Proteomes" id="UP000855471">
    <property type="component" value="Unassembled WGS sequence"/>
</dbReference>
<dbReference type="EMBL" id="LJEB01000035">
    <property type="protein sequence ID" value="KPR55871.1"/>
    <property type="molecule type" value="Genomic_DNA"/>
</dbReference>
<reference evidence="1" key="3">
    <citation type="journal article" date="2018" name="Genome Biol.">
        <title>SKESA: strategic k-mer extension for scrupulous assemblies.</title>
        <authorList>
            <person name="Souvorov A."/>
            <person name="Agarwala R."/>
            <person name="Lipman D.J."/>
        </authorList>
    </citation>
    <scope>NUCLEOTIDE SEQUENCE</scope>
    <source>
        <strain evidence="1">O50</strain>
    </source>
</reference>
<comment type="caution">
    <text evidence="1">The sequence shown here is derived from an EMBL/GenBank/DDBJ whole genome shotgun (WGS) entry which is preliminary data.</text>
</comment>
<accession>A0A0P8HPK2</accession>
<proteinExistence type="predicted"/>
<dbReference type="EMBL" id="DACSXJ010000001">
    <property type="protein sequence ID" value="HAT3895994.1"/>
    <property type="molecule type" value="Genomic_DNA"/>
</dbReference>
<protein>
    <submittedName>
        <fullName evidence="1">Phage tail protein</fullName>
    </submittedName>
</protein>
<evidence type="ECO:0000313" key="1">
    <source>
        <dbReference type="EMBL" id="HAT3895994.1"/>
    </source>
</evidence>
<dbReference type="AlphaFoldDB" id="A0A0P8HPK2"/>
<dbReference type="GeneID" id="75134348"/>
<dbReference type="Pfam" id="PF06891">
    <property type="entry name" value="P2_Phage_GpR"/>
    <property type="match status" value="1"/>
</dbReference>
<evidence type="ECO:0000313" key="2">
    <source>
        <dbReference type="EMBL" id="KPR55871.1"/>
    </source>
</evidence>
<dbReference type="RefSeq" id="WP_032646275.1">
    <property type="nucleotide sequence ID" value="NZ_CP055564.1"/>
</dbReference>